<dbReference type="InterPro" id="IPR003287">
    <property type="entry name" value="GPCR_2_calcitonin_rcpt_fam"/>
</dbReference>
<keyword evidence="10" id="KW-1015">Disulfide bond</keyword>
<evidence type="ECO:0000313" key="20">
    <source>
        <dbReference type="EMBL" id="KAK6466837.1"/>
    </source>
</evidence>
<organism evidence="20 21">
    <name type="scientific">Huso huso</name>
    <name type="common">Beluga</name>
    <name type="synonym">Acipenser huso</name>
    <dbReference type="NCBI Taxonomy" id="61971"/>
    <lineage>
        <taxon>Eukaryota</taxon>
        <taxon>Metazoa</taxon>
        <taxon>Chordata</taxon>
        <taxon>Craniata</taxon>
        <taxon>Vertebrata</taxon>
        <taxon>Euteleostomi</taxon>
        <taxon>Actinopterygii</taxon>
        <taxon>Chondrostei</taxon>
        <taxon>Acipenseriformes</taxon>
        <taxon>Acipenseridae</taxon>
        <taxon>Huso</taxon>
    </lineage>
</organism>
<feature type="chain" id="PRO_5047324502" description="Calcitonin receptor" evidence="17">
    <location>
        <begin position="23"/>
        <end position="467"/>
    </location>
</feature>
<dbReference type="InterPro" id="IPR017983">
    <property type="entry name" value="GPCR_2_secretin-like_CS"/>
</dbReference>
<evidence type="ECO:0000259" key="18">
    <source>
        <dbReference type="PROSITE" id="PS50227"/>
    </source>
</evidence>
<evidence type="ECO:0000256" key="6">
    <source>
        <dbReference type="ARBA" id="ARBA00022729"/>
    </source>
</evidence>
<proteinExistence type="inferred from homology"/>
<dbReference type="PRINTS" id="PR01350">
    <property type="entry name" value="CTRFAMILY"/>
</dbReference>
<dbReference type="PRINTS" id="PR00361">
    <property type="entry name" value="CALCITONINR"/>
</dbReference>
<feature type="domain" description="G-protein coupled receptors family 2 profile 2" evidence="19">
    <location>
        <begin position="146"/>
        <end position="393"/>
    </location>
</feature>
<evidence type="ECO:0000256" key="13">
    <source>
        <dbReference type="ARBA" id="ARBA00023224"/>
    </source>
</evidence>
<comment type="function">
    <text evidence="14">G protein-coupled receptor activated by ligand peptides amylin (IAPP), calcitonin (CT/CALCA) and calcitonin gene-related peptide type 1 (CGRP1/CALCA). CALCR interacts with receptor-activity-modifying proteins RAMP1, 2 and 3 to form receptor complexes AMYR1, 2 and 3, respectively. IAPP, CT and CGRP1 activate CALCR and AMYRs with distinct modes of receptor activation resulting in specific phenotypes. Ligand binding causes a conformation change that triggers signaling via guanine nucleotide-binding proteins (G proteins) and modulates the activity of downstream effectors. Activates cAMP-dependent pathway.</text>
</comment>
<comment type="subunit">
    <text evidence="15">Heterodimer of CALCR and RAMP1, RAMP2 or RAMP3; the receptor complexes function as AMYR1, AMYR2 and AMYR3 receptors, respectively, and respond to amylin/IAPP, calcitonin/CT and CGRP1 ligands. Interacts with GPRASP2.</text>
</comment>
<feature type="signal peptide" evidence="17">
    <location>
        <begin position="1"/>
        <end position="22"/>
    </location>
</feature>
<feature type="transmembrane region" description="Helical" evidence="16">
    <location>
        <begin position="339"/>
        <end position="360"/>
    </location>
</feature>
<evidence type="ECO:0000256" key="5">
    <source>
        <dbReference type="ARBA" id="ARBA00022692"/>
    </source>
</evidence>
<evidence type="ECO:0000313" key="21">
    <source>
        <dbReference type="Proteomes" id="UP001369086"/>
    </source>
</evidence>
<dbReference type="Pfam" id="PF02793">
    <property type="entry name" value="HRM"/>
    <property type="match status" value="1"/>
</dbReference>
<keyword evidence="11" id="KW-0675">Receptor</keyword>
<evidence type="ECO:0000256" key="10">
    <source>
        <dbReference type="ARBA" id="ARBA00023157"/>
    </source>
</evidence>
<comment type="subcellular location">
    <subcellularLocation>
        <location evidence="1">Cell membrane</location>
        <topology evidence="1">Multi-pass membrane protein</topology>
    </subcellularLocation>
</comment>
<dbReference type="PROSITE" id="PS50227">
    <property type="entry name" value="G_PROTEIN_RECEP_F2_3"/>
    <property type="match status" value="1"/>
</dbReference>
<evidence type="ECO:0000256" key="9">
    <source>
        <dbReference type="ARBA" id="ARBA00023136"/>
    </source>
</evidence>
<dbReference type="PROSITE" id="PS00649">
    <property type="entry name" value="G_PROTEIN_RECEP_F2_1"/>
    <property type="match status" value="1"/>
</dbReference>
<dbReference type="EMBL" id="JAHFZB010000052">
    <property type="protein sequence ID" value="KAK6466837.1"/>
    <property type="molecule type" value="Genomic_DNA"/>
</dbReference>
<evidence type="ECO:0000256" key="16">
    <source>
        <dbReference type="SAM" id="Phobius"/>
    </source>
</evidence>
<accession>A0ABR0Y2E8</accession>
<gene>
    <name evidence="20" type="ORF">HHUSO_G35658</name>
</gene>
<dbReference type="PROSITE" id="PS50261">
    <property type="entry name" value="G_PROTEIN_RECEP_F2_4"/>
    <property type="match status" value="1"/>
</dbReference>
<dbReference type="Gene3D" id="4.10.1240.10">
    <property type="entry name" value="GPCR, family 2, extracellular hormone receptor domain"/>
    <property type="match status" value="1"/>
</dbReference>
<evidence type="ECO:0000256" key="17">
    <source>
        <dbReference type="SAM" id="SignalP"/>
    </source>
</evidence>
<name>A0ABR0Y2E8_HUSHU</name>
<dbReference type="SUPFAM" id="SSF111418">
    <property type="entry name" value="Hormone receptor domain"/>
    <property type="match status" value="1"/>
</dbReference>
<evidence type="ECO:0000259" key="19">
    <source>
        <dbReference type="PROSITE" id="PS50261"/>
    </source>
</evidence>
<comment type="caution">
    <text evidence="20">The sequence shown here is derived from an EMBL/GenBank/DDBJ whole genome shotgun (WGS) entry which is preliminary data.</text>
</comment>
<keyword evidence="13" id="KW-0807">Transducer</keyword>
<reference evidence="20 21" key="1">
    <citation type="submission" date="2021-05" db="EMBL/GenBank/DDBJ databases">
        <authorList>
            <person name="Zahm M."/>
            <person name="Klopp C."/>
            <person name="Cabau C."/>
            <person name="Kuhl H."/>
            <person name="Suciu R."/>
            <person name="Ciorpac M."/>
            <person name="Holostenco D."/>
            <person name="Gessner J."/>
            <person name="Wuertz S."/>
            <person name="Hohne C."/>
            <person name="Stock M."/>
            <person name="Gislard M."/>
            <person name="Lluch J."/>
            <person name="Milhes M."/>
            <person name="Lampietro C."/>
            <person name="Lopez Roques C."/>
            <person name="Donnadieu C."/>
            <person name="Du K."/>
            <person name="Schartl M."/>
            <person name="Guiguen Y."/>
        </authorList>
    </citation>
    <scope>NUCLEOTIDE SEQUENCE [LARGE SCALE GENOMIC DNA]</scope>
    <source>
        <strain evidence="20">Hh-F2</strain>
        <tissue evidence="20">Blood</tissue>
    </source>
</reference>
<feature type="transmembrane region" description="Helical" evidence="16">
    <location>
        <begin position="294"/>
        <end position="318"/>
    </location>
</feature>
<feature type="transmembrane region" description="Helical" evidence="16">
    <location>
        <begin position="372"/>
        <end position="392"/>
    </location>
</feature>
<keyword evidence="6 17" id="KW-0732">Signal</keyword>
<evidence type="ECO:0000256" key="8">
    <source>
        <dbReference type="ARBA" id="ARBA00023040"/>
    </source>
</evidence>
<evidence type="ECO:0000256" key="1">
    <source>
        <dbReference type="ARBA" id="ARBA00004651"/>
    </source>
</evidence>
<evidence type="ECO:0000256" key="15">
    <source>
        <dbReference type="ARBA" id="ARBA00049701"/>
    </source>
</evidence>
<dbReference type="InterPro" id="IPR050332">
    <property type="entry name" value="GPCR_2"/>
</dbReference>
<comment type="similarity">
    <text evidence="2">Belongs to the G-protein coupled receptor 2 family.</text>
</comment>
<sequence>MERGQLLWILLLPLVTEVPAGALVSLEPLSAVSATPQSVVPMGVSRAQILSAQFECYLKILRDPPYRGDGPYCNRTWDGWMCWEDSPPGNKAVQFCPQYFQDFDPLEKVTKVCNEDGQWFRHPESNRTWSNYTLFSSLFEQMAYSKYYLAITGHCLSLVSLFISLCIFFYFKSLSCQRISLHKNLFLSFILDSIVTIICLSAVANNHEHETHNTAGCKVLQFLYLYTMGCNYFWMLCEGIYLHTLIIVAVFVEEQQMCWYYILGWGFPLIPAVIHAVARLLFFNDNCWISAATHLLYIIHGPICVALLVNLFFLLNIVRVLITKLKVTHQAESSTYMKAVRATLILVPLLGIQFVLLPWKPEWRLAEEIYEYIMHIFMHYQGLLVATIFCFCNGERGPASTALVSCPGHCSPSQRAEWRHWACSPWECLPALQSLSFRTASWTLQGPCQPLIGPHPALQPLSSCCCL</sequence>
<dbReference type="InterPro" id="IPR000832">
    <property type="entry name" value="GPCR_2_secretin-like"/>
</dbReference>
<feature type="transmembrane region" description="Helical" evidence="16">
    <location>
        <begin position="232"/>
        <end position="252"/>
    </location>
</feature>
<keyword evidence="7 16" id="KW-1133">Transmembrane helix</keyword>
<dbReference type="InterPro" id="IPR036445">
    <property type="entry name" value="GPCR_2_extracell_dom_sf"/>
</dbReference>
<feature type="domain" description="G-protein coupled receptors family 2 profile 1" evidence="18">
    <location>
        <begin position="55"/>
        <end position="133"/>
    </location>
</feature>
<dbReference type="InterPro" id="IPR001879">
    <property type="entry name" value="GPCR_2_extracellular_dom"/>
</dbReference>
<keyword evidence="21" id="KW-1185">Reference proteome</keyword>
<feature type="transmembrane region" description="Helical" evidence="16">
    <location>
        <begin position="183"/>
        <end position="204"/>
    </location>
</feature>
<feature type="transmembrane region" description="Helical" evidence="16">
    <location>
        <begin position="147"/>
        <end position="171"/>
    </location>
</feature>
<dbReference type="SMART" id="SM00008">
    <property type="entry name" value="HormR"/>
    <property type="match status" value="1"/>
</dbReference>
<keyword evidence="12" id="KW-0325">Glycoprotein</keyword>
<dbReference type="PRINTS" id="PR00249">
    <property type="entry name" value="GPCRSECRETIN"/>
</dbReference>
<evidence type="ECO:0000256" key="12">
    <source>
        <dbReference type="ARBA" id="ARBA00023180"/>
    </source>
</evidence>
<keyword evidence="4" id="KW-1003">Cell membrane</keyword>
<dbReference type="InterPro" id="IPR017981">
    <property type="entry name" value="GPCR_2-like_7TM"/>
</dbReference>
<dbReference type="Gene3D" id="1.20.1070.10">
    <property type="entry name" value="Rhodopsin 7-helix transmembrane proteins"/>
    <property type="match status" value="1"/>
</dbReference>
<protein>
    <recommendedName>
        <fullName evidence="3">Calcitonin receptor</fullName>
    </recommendedName>
</protein>
<evidence type="ECO:0000256" key="11">
    <source>
        <dbReference type="ARBA" id="ARBA00023170"/>
    </source>
</evidence>
<evidence type="ECO:0000256" key="3">
    <source>
        <dbReference type="ARBA" id="ARBA00017333"/>
    </source>
</evidence>
<dbReference type="InterPro" id="IPR001688">
    <property type="entry name" value="GPCR_2_calcitonin_rcpt"/>
</dbReference>
<dbReference type="PANTHER" id="PTHR45620">
    <property type="entry name" value="PDF RECEPTOR-LIKE PROTEIN-RELATED"/>
    <property type="match status" value="1"/>
</dbReference>
<keyword evidence="9 16" id="KW-0472">Membrane</keyword>
<keyword evidence="5 16" id="KW-0812">Transmembrane</keyword>
<evidence type="ECO:0000256" key="14">
    <source>
        <dbReference type="ARBA" id="ARBA00049588"/>
    </source>
</evidence>
<evidence type="ECO:0000256" key="2">
    <source>
        <dbReference type="ARBA" id="ARBA00005314"/>
    </source>
</evidence>
<dbReference type="Proteomes" id="UP001369086">
    <property type="component" value="Unassembled WGS sequence"/>
</dbReference>
<evidence type="ECO:0000256" key="4">
    <source>
        <dbReference type="ARBA" id="ARBA00022475"/>
    </source>
</evidence>
<evidence type="ECO:0000256" key="7">
    <source>
        <dbReference type="ARBA" id="ARBA00022989"/>
    </source>
</evidence>
<dbReference type="PANTHER" id="PTHR45620:SF4">
    <property type="entry name" value="CALCITONIN RECEPTOR"/>
    <property type="match status" value="1"/>
</dbReference>
<feature type="transmembrane region" description="Helical" evidence="16">
    <location>
        <begin position="259"/>
        <end position="282"/>
    </location>
</feature>
<dbReference type="Pfam" id="PF00002">
    <property type="entry name" value="7tm_2"/>
    <property type="match status" value="1"/>
</dbReference>
<keyword evidence="8" id="KW-0297">G-protein coupled receptor</keyword>